<evidence type="ECO:0000256" key="8">
    <source>
        <dbReference type="ARBA" id="ARBA00022989"/>
    </source>
</evidence>
<evidence type="ECO:0000256" key="7">
    <source>
        <dbReference type="ARBA" id="ARBA00022927"/>
    </source>
</evidence>
<keyword evidence="6 10" id="KW-0256">Endoplasmic reticulum</keyword>
<dbReference type="InterPro" id="IPR029058">
    <property type="entry name" value="AB_hydrolase_fold"/>
</dbReference>
<dbReference type="SUPFAM" id="SSF53474">
    <property type="entry name" value="alpha/beta-Hydrolases"/>
    <property type="match status" value="1"/>
</dbReference>
<evidence type="ECO:0000313" key="12">
    <source>
        <dbReference type="Proteomes" id="UP000887565"/>
    </source>
</evidence>
<feature type="domain" description="GPI inositol-deacylase PGAP1-like alpha/beta" evidence="11">
    <location>
        <begin position="5"/>
        <end position="200"/>
    </location>
</feature>
<evidence type="ECO:0000256" key="2">
    <source>
        <dbReference type="ARBA" id="ARBA00006931"/>
    </source>
</evidence>
<comment type="function">
    <text evidence="10">Involved in inositol deacylation of GPI-anchored proteins which plays important roles in the quality control and ER-associated degradation of GPI-anchored proteins.</text>
</comment>
<evidence type="ECO:0000256" key="5">
    <source>
        <dbReference type="ARBA" id="ARBA00022801"/>
    </source>
</evidence>
<evidence type="ECO:0000259" key="11">
    <source>
        <dbReference type="Pfam" id="PF07819"/>
    </source>
</evidence>
<keyword evidence="12" id="KW-1185">Reference proteome</keyword>
<dbReference type="InterPro" id="IPR039529">
    <property type="entry name" value="PGAP1/BST1"/>
</dbReference>
<reference evidence="13" key="1">
    <citation type="submission" date="2022-11" db="UniProtKB">
        <authorList>
            <consortium name="WormBaseParasite"/>
        </authorList>
    </citation>
    <scope>IDENTIFICATION</scope>
</reference>
<keyword evidence="9 10" id="KW-0472">Membrane</keyword>
<keyword evidence="7 10" id="KW-0653">Protein transport</keyword>
<dbReference type="InterPro" id="IPR012908">
    <property type="entry name" value="PGAP1-ab_dom-like"/>
</dbReference>
<accession>A0A915I5K2</accession>
<dbReference type="GO" id="GO:0050185">
    <property type="term" value="F:phosphatidylinositol deacylase activity"/>
    <property type="evidence" value="ECO:0007669"/>
    <property type="project" value="TreeGrafter"/>
</dbReference>
<evidence type="ECO:0000256" key="3">
    <source>
        <dbReference type="ARBA" id="ARBA00022448"/>
    </source>
</evidence>
<dbReference type="PANTHER" id="PTHR15495">
    <property type="entry name" value="NEGATIVE REGULATOR OF VESICLE FORMATION-RELATED"/>
    <property type="match status" value="1"/>
</dbReference>
<comment type="subcellular location">
    <subcellularLocation>
        <location evidence="1">Endoplasmic reticulum membrane</location>
        <topology evidence="1">Multi-pass membrane protein</topology>
    </subcellularLocation>
</comment>
<evidence type="ECO:0000313" key="13">
    <source>
        <dbReference type="WBParaSite" id="nRc.2.0.1.t09408-RA"/>
    </source>
</evidence>
<name>A0A915I5K2_ROMCU</name>
<evidence type="ECO:0000256" key="10">
    <source>
        <dbReference type="RuleBase" id="RU365011"/>
    </source>
</evidence>
<dbReference type="GO" id="GO:0005789">
    <property type="term" value="C:endoplasmic reticulum membrane"/>
    <property type="evidence" value="ECO:0007669"/>
    <property type="project" value="UniProtKB-SubCell"/>
</dbReference>
<dbReference type="Pfam" id="PF07819">
    <property type="entry name" value="PGAP1"/>
    <property type="match status" value="1"/>
</dbReference>
<dbReference type="GO" id="GO:0015031">
    <property type="term" value="P:protein transport"/>
    <property type="evidence" value="ECO:0007669"/>
    <property type="project" value="UniProtKB-KW"/>
</dbReference>
<protein>
    <recommendedName>
        <fullName evidence="10">GPI inositol-deacylase</fullName>
        <ecNumber evidence="10">3.1.-.-</ecNumber>
    </recommendedName>
</protein>
<keyword evidence="5 10" id="KW-0378">Hydrolase</keyword>
<proteinExistence type="inferred from homology"/>
<dbReference type="WBParaSite" id="nRc.2.0.1.t09408-RA">
    <property type="protein sequence ID" value="nRc.2.0.1.t09408-RA"/>
    <property type="gene ID" value="nRc.2.0.1.g09408"/>
</dbReference>
<evidence type="ECO:0000256" key="1">
    <source>
        <dbReference type="ARBA" id="ARBA00004477"/>
    </source>
</evidence>
<dbReference type="EC" id="3.1.-.-" evidence="10"/>
<keyword evidence="3 10" id="KW-0813">Transport</keyword>
<dbReference type="Proteomes" id="UP000887565">
    <property type="component" value="Unplaced"/>
</dbReference>
<dbReference type="GO" id="GO:0006505">
    <property type="term" value="P:GPI anchor metabolic process"/>
    <property type="evidence" value="ECO:0007669"/>
    <property type="project" value="TreeGrafter"/>
</dbReference>
<dbReference type="AlphaFoldDB" id="A0A915I5K2"/>
<organism evidence="12 13">
    <name type="scientific">Romanomermis culicivorax</name>
    <name type="common">Nematode worm</name>
    <dbReference type="NCBI Taxonomy" id="13658"/>
    <lineage>
        <taxon>Eukaryota</taxon>
        <taxon>Metazoa</taxon>
        <taxon>Ecdysozoa</taxon>
        <taxon>Nematoda</taxon>
        <taxon>Enoplea</taxon>
        <taxon>Dorylaimia</taxon>
        <taxon>Mermithida</taxon>
        <taxon>Mermithoidea</taxon>
        <taxon>Mermithidae</taxon>
        <taxon>Romanomermis</taxon>
    </lineage>
</organism>
<dbReference type="PANTHER" id="PTHR15495:SF7">
    <property type="entry name" value="GPI INOSITOL-DEACYLASE"/>
    <property type="match status" value="1"/>
</dbReference>
<evidence type="ECO:0000256" key="6">
    <source>
        <dbReference type="ARBA" id="ARBA00022824"/>
    </source>
</evidence>
<evidence type="ECO:0000256" key="4">
    <source>
        <dbReference type="ARBA" id="ARBA00022692"/>
    </source>
</evidence>
<keyword evidence="4" id="KW-0812">Transmembrane</keyword>
<dbReference type="GO" id="GO:0006888">
    <property type="term" value="P:endoplasmic reticulum to Golgi vesicle-mediated transport"/>
    <property type="evidence" value="ECO:0007669"/>
    <property type="project" value="TreeGrafter"/>
</dbReference>
<comment type="similarity">
    <text evidence="2 10">Belongs to the GPI inositol-deacylase family.</text>
</comment>
<sequence>MEPYVSVRSLASVSLVKSTKNSTFPLFNYFTVDLNEEFSAFSSMYLERQTKFVAVCIKKILAIYKRNTLFSKIAIIGHSQGGIIARYLLASKLIDPDSVNVIYELAAPILKPATTIDRTMVKMYDVINDFENENKIIQVSIGGGFNDLQVNEHLNNFPLNLSLQISTIASSLPQVWASTDHLCIVWCNQLVRLIVRSIFNIYLDTKTVASKSDISRILSYHFVNNDGLSDFLLAKSTERQSRTIKSSNALELSGRRNDQMENQQDELSHQLYSHHQALINKICTARS</sequence>
<dbReference type="Gene3D" id="3.40.50.1820">
    <property type="entry name" value="alpha/beta hydrolase"/>
    <property type="match status" value="1"/>
</dbReference>
<keyword evidence="8" id="KW-1133">Transmembrane helix</keyword>
<evidence type="ECO:0000256" key="9">
    <source>
        <dbReference type="ARBA" id="ARBA00023136"/>
    </source>
</evidence>